<sequence>MEEVKEYLYHAERILYGSYGAGALCLADVIEILMLLPEGEKREFEVVVKRYHNTACAIKYRREKENRLALNRRKRKKKLVLINGRCK</sequence>
<protein>
    <submittedName>
        <fullName evidence="1">DNA polymerase III subunit alpha</fullName>
    </submittedName>
</protein>
<reference evidence="2" key="2">
    <citation type="submission" date="2011-03" db="EMBL/GenBank/DDBJ databases">
        <title>The complete genome of Desulfobacca acetoxidans DSM 11109.</title>
        <authorList>
            <consortium name="US DOE Joint Genome Institute (JGI-PGF)"/>
            <person name="Lucas S."/>
            <person name="Copeland A."/>
            <person name="Lapidus A."/>
            <person name="Bruce D."/>
            <person name="Goodwin L."/>
            <person name="Pitluck S."/>
            <person name="Peters L."/>
            <person name="Kyrpides N."/>
            <person name="Mavromatis K."/>
            <person name="Ivanova N."/>
            <person name="Ovchinnikova G."/>
            <person name="Teshima H."/>
            <person name="Detter J.C."/>
            <person name="Han C."/>
            <person name="Land M."/>
            <person name="Hauser L."/>
            <person name="Markowitz V."/>
            <person name="Cheng J.-F."/>
            <person name="Hugenholtz P."/>
            <person name="Woyke T."/>
            <person name="Wu D."/>
            <person name="Spring S."/>
            <person name="Schueler E."/>
            <person name="Brambilla E."/>
            <person name="Klenk H.-P."/>
            <person name="Eisen J.A."/>
        </authorList>
    </citation>
    <scope>NUCLEOTIDE SEQUENCE [LARGE SCALE GENOMIC DNA]</scope>
    <source>
        <strain evidence="2">ATCC 700848 / DSM 11109 / ASRB2</strain>
    </source>
</reference>
<organism evidence="1 2">
    <name type="scientific">Desulfobacca acetoxidans (strain ATCC 700848 / DSM 11109 / ASRB2)</name>
    <dbReference type="NCBI Taxonomy" id="880072"/>
    <lineage>
        <taxon>Bacteria</taxon>
        <taxon>Pseudomonadati</taxon>
        <taxon>Thermodesulfobacteriota</taxon>
        <taxon>Desulfobaccia</taxon>
        <taxon>Desulfobaccales</taxon>
        <taxon>Desulfobaccaceae</taxon>
        <taxon>Desulfobacca</taxon>
    </lineage>
</organism>
<name>F2NG15_DESAR</name>
<keyword evidence="2" id="KW-1185">Reference proteome</keyword>
<dbReference type="AlphaFoldDB" id="F2NG15"/>
<proteinExistence type="predicted"/>
<dbReference type="EMBL" id="CP002629">
    <property type="protein sequence ID" value="AEB08428.1"/>
    <property type="molecule type" value="Genomic_DNA"/>
</dbReference>
<evidence type="ECO:0000313" key="2">
    <source>
        <dbReference type="Proteomes" id="UP000000483"/>
    </source>
</evidence>
<dbReference type="RefSeq" id="WP_013705541.1">
    <property type="nucleotide sequence ID" value="NC_015388.1"/>
</dbReference>
<reference evidence="1 2" key="1">
    <citation type="journal article" date="2011" name="Stand. Genomic Sci.">
        <title>Complete genome sequence of the acetate-degrading sulfate reducer Desulfobacca acetoxidans type strain (ASRB2).</title>
        <authorList>
            <person name="Goker M."/>
            <person name="Teshima H."/>
            <person name="Lapidus A."/>
            <person name="Nolan M."/>
            <person name="Lucas S."/>
            <person name="Hammon N."/>
            <person name="Deshpande S."/>
            <person name="Cheng J.F."/>
            <person name="Tapia R."/>
            <person name="Han C."/>
            <person name="Goodwin L."/>
            <person name="Pitluck S."/>
            <person name="Huntemann M."/>
            <person name="Liolios K."/>
            <person name="Ivanova N."/>
            <person name="Pagani I."/>
            <person name="Mavromatis K."/>
            <person name="Ovchinikova G."/>
            <person name="Pati A."/>
            <person name="Chen A."/>
            <person name="Palaniappan K."/>
            <person name="Land M."/>
            <person name="Hauser L."/>
            <person name="Brambilla E.M."/>
            <person name="Rohde M."/>
            <person name="Spring S."/>
            <person name="Detter J.C."/>
            <person name="Woyke T."/>
            <person name="Bristow J."/>
            <person name="Eisen J.A."/>
            <person name="Markowitz V."/>
            <person name="Hugenholtz P."/>
            <person name="Kyrpides N.C."/>
            <person name="Klenk H.P."/>
        </authorList>
    </citation>
    <scope>NUCLEOTIDE SEQUENCE [LARGE SCALE GENOMIC DNA]</scope>
    <source>
        <strain evidence="2">ATCC 700848 / DSM 11109 / ASRB2</strain>
    </source>
</reference>
<dbReference type="Proteomes" id="UP000000483">
    <property type="component" value="Chromosome"/>
</dbReference>
<dbReference type="HOGENOM" id="CLU_2478231_0_0_7"/>
<dbReference type="KEGG" id="dao:Desac_0542"/>
<accession>F2NG15</accession>
<evidence type="ECO:0000313" key="1">
    <source>
        <dbReference type="EMBL" id="AEB08428.1"/>
    </source>
</evidence>
<gene>
    <name evidence="1" type="ordered locus">Desac_0542</name>
</gene>